<protein>
    <submittedName>
        <fullName evidence="1">Uncharacterized protein</fullName>
    </submittedName>
</protein>
<dbReference type="Proteomes" id="UP000799291">
    <property type="component" value="Unassembled WGS sequence"/>
</dbReference>
<keyword evidence="2" id="KW-1185">Reference proteome</keyword>
<gene>
    <name evidence="1" type="ORF">K458DRAFT_146469</name>
</gene>
<evidence type="ECO:0000313" key="1">
    <source>
        <dbReference type="EMBL" id="KAF2688314.1"/>
    </source>
</evidence>
<reference evidence="1" key="1">
    <citation type="journal article" date="2020" name="Stud. Mycol.">
        <title>101 Dothideomycetes genomes: a test case for predicting lifestyles and emergence of pathogens.</title>
        <authorList>
            <person name="Haridas S."/>
            <person name="Albert R."/>
            <person name="Binder M."/>
            <person name="Bloem J."/>
            <person name="Labutti K."/>
            <person name="Salamov A."/>
            <person name="Andreopoulos B."/>
            <person name="Baker S."/>
            <person name="Barry K."/>
            <person name="Bills G."/>
            <person name="Bluhm B."/>
            <person name="Cannon C."/>
            <person name="Castanera R."/>
            <person name="Culley D."/>
            <person name="Daum C."/>
            <person name="Ezra D."/>
            <person name="Gonzalez J."/>
            <person name="Henrissat B."/>
            <person name="Kuo A."/>
            <person name="Liang C."/>
            <person name="Lipzen A."/>
            <person name="Lutzoni F."/>
            <person name="Magnuson J."/>
            <person name="Mondo S."/>
            <person name="Nolan M."/>
            <person name="Ohm R."/>
            <person name="Pangilinan J."/>
            <person name="Park H.-J."/>
            <person name="Ramirez L."/>
            <person name="Alfaro M."/>
            <person name="Sun H."/>
            <person name="Tritt A."/>
            <person name="Yoshinaga Y."/>
            <person name="Zwiers L.-H."/>
            <person name="Turgeon B."/>
            <person name="Goodwin S."/>
            <person name="Spatafora J."/>
            <person name="Crous P."/>
            <person name="Grigoriev I."/>
        </authorList>
    </citation>
    <scope>NUCLEOTIDE SEQUENCE</scope>
    <source>
        <strain evidence="1">CBS 122367</strain>
    </source>
</reference>
<accession>A0A6G1JCM0</accession>
<name>A0A6G1JCM0_9PLEO</name>
<dbReference type="AlphaFoldDB" id="A0A6G1JCM0"/>
<proteinExistence type="predicted"/>
<sequence>MFMMCTRGELNLESSLEPRCRPHNQIMIRATAHRLAHVAQSAPPAISNGSVNNPEPLPLWARTWHAAAPAISLTYRRLT</sequence>
<organism evidence="1 2">
    <name type="scientific">Lentithecium fluviatile CBS 122367</name>
    <dbReference type="NCBI Taxonomy" id="1168545"/>
    <lineage>
        <taxon>Eukaryota</taxon>
        <taxon>Fungi</taxon>
        <taxon>Dikarya</taxon>
        <taxon>Ascomycota</taxon>
        <taxon>Pezizomycotina</taxon>
        <taxon>Dothideomycetes</taxon>
        <taxon>Pleosporomycetidae</taxon>
        <taxon>Pleosporales</taxon>
        <taxon>Massarineae</taxon>
        <taxon>Lentitheciaceae</taxon>
        <taxon>Lentithecium</taxon>
    </lineage>
</organism>
<evidence type="ECO:0000313" key="2">
    <source>
        <dbReference type="Proteomes" id="UP000799291"/>
    </source>
</evidence>
<dbReference type="EMBL" id="MU005573">
    <property type="protein sequence ID" value="KAF2688314.1"/>
    <property type="molecule type" value="Genomic_DNA"/>
</dbReference>